<gene>
    <name evidence="14" type="ORF">BLA29_010739</name>
</gene>
<dbReference type="GO" id="GO:0006508">
    <property type="term" value="P:proteolysis"/>
    <property type="evidence" value="ECO:0007669"/>
    <property type="project" value="UniProtKB-KW"/>
</dbReference>
<keyword evidence="12" id="KW-0325">Glycoprotein</keyword>
<keyword evidence="5" id="KW-0812">Transmembrane</keyword>
<dbReference type="Pfam" id="PF01963">
    <property type="entry name" value="TraB_PrgY_gumN"/>
    <property type="match status" value="1"/>
</dbReference>
<comment type="cofactor">
    <cofactor evidence="1">
        <name>Co(2+)</name>
        <dbReference type="ChEBI" id="CHEBI:48828"/>
    </cofactor>
</comment>
<dbReference type="InterPro" id="IPR002816">
    <property type="entry name" value="TraB/PrgY/GumN_fam"/>
</dbReference>
<keyword evidence="10 13" id="KW-0482">Metalloprotease</keyword>
<sequence>MPLWITEEQKSRGLNANTLYTAITLHWERKRPIWVMIMLNSLTENDIKSKGITVLDSFFYQKAKKLKKSIGSVENAKEQCKTLNYLNTTQVLYALNQTLLQHESIRYGHIRSNHTTDDMIRHYNCGNLNEALFNEDSSNVIHFKSIFLIKTNFPFLNIDSNTEKSFIININHII</sequence>
<comment type="function">
    <text evidence="13">Metalloprotease that acts as a negative regulator of the Wnt signaling pathway.</text>
</comment>
<evidence type="ECO:0000313" key="14">
    <source>
        <dbReference type="EMBL" id="OTF83463.1"/>
    </source>
</evidence>
<dbReference type="InterPro" id="IPR040230">
    <property type="entry name" value="TIKI1/2-like"/>
</dbReference>
<comment type="caution">
    <text evidence="14">The sequence shown here is derived from an EMBL/GenBank/DDBJ whole genome shotgun (WGS) entry which is preliminary data.</text>
</comment>
<evidence type="ECO:0000256" key="13">
    <source>
        <dbReference type="RuleBase" id="RU369069"/>
    </source>
</evidence>
<evidence type="ECO:0000256" key="3">
    <source>
        <dbReference type="ARBA" id="ARBA00008261"/>
    </source>
</evidence>
<evidence type="ECO:0000256" key="6">
    <source>
        <dbReference type="ARBA" id="ARBA00022723"/>
    </source>
</evidence>
<dbReference type="OrthoDB" id="10040378at2759"/>
<dbReference type="GO" id="GO:0005886">
    <property type="term" value="C:plasma membrane"/>
    <property type="evidence" value="ECO:0007669"/>
    <property type="project" value="UniProtKB-SubCell"/>
</dbReference>
<keyword evidence="6 13" id="KW-0479">Metal-binding</keyword>
<evidence type="ECO:0000256" key="2">
    <source>
        <dbReference type="ARBA" id="ARBA00004479"/>
    </source>
</evidence>
<evidence type="ECO:0000256" key="7">
    <source>
        <dbReference type="ARBA" id="ARBA00022729"/>
    </source>
</evidence>
<keyword evidence="11" id="KW-0472">Membrane</keyword>
<evidence type="ECO:0000256" key="8">
    <source>
        <dbReference type="ARBA" id="ARBA00022801"/>
    </source>
</evidence>
<keyword evidence="8 13" id="KW-0378">Hydrolase</keyword>
<dbReference type="GO" id="GO:0004222">
    <property type="term" value="F:metalloendopeptidase activity"/>
    <property type="evidence" value="ECO:0007669"/>
    <property type="project" value="UniProtKB-UniRule"/>
</dbReference>
<dbReference type="PANTHER" id="PTHR31120">
    <property type="entry name" value="METALLOPROTEASE TIKI"/>
    <property type="match status" value="1"/>
</dbReference>
<comment type="similarity">
    <text evidence="3 13">Belongs to the TIKI family.</text>
</comment>
<dbReference type="EMBL" id="MUJZ01003612">
    <property type="protein sequence ID" value="OTF83463.1"/>
    <property type="molecule type" value="Genomic_DNA"/>
</dbReference>
<dbReference type="AlphaFoldDB" id="A0A1Y3BUK8"/>
<evidence type="ECO:0000313" key="15">
    <source>
        <dbReference type="Proteomes" id="UP000194236"/>
    </source>
</evidence>
<evidence type="ECO:0000256" key="1">
    <source>
        <dbReference type="ARBA" id="ARBA00001941"/>
    </source>
</evidence>
<comment type="subcellular location">
    <subcellularLocation>
        <location evidence="13">Cell membrane</location>
        <topology evidence="13">Single-pass type I membrane protein</topology>
    </subcellularLocation>
    <subcellularLocation>
        <location evidence="2">Membrane</location>
        <topology evidence="2">Single-pass type I membrane protein</topology>
    </subcellularLocation>
</comment>
<keyword evidence="13" id="KW-0879">Wnt signaling pathway</keyword>
<dbReference type="EC" id="3.4.-.-" evidence="13"/>
<accession>A0A1Y3BUK8</accession>
<keyword evidence="13" id="KW-1003">Cell membrane</keyword>
<name>A0A1Y3BUK8_EURMA</name>
<dbReference type="GO" id="GO:0030178">
    <property type="term" value="P:negative regulation of Wnt signaling pathway"/>
    <property type="evidence" value="ECO:0007669"/>
    <property type="project" value="UniProtKB-UniRule"/>
</dbReference>
<keyword evidence="9" id="KW-1133">Transmembrane helix</keyword>
<dbReference type="Proteomes" id="UP000194236">
    <property type="component" value="Unassembled WGS sequence"/>
</dbReference>
<evidence type="ECO:0000256" key="5">
    <source>
        <dbReference type="ARBA" id="ARBA00022692"/>
    </source>
</evidence>
<evidence type="ECO:0000256" key="9">
    <source>
        <dbReference type="ARBA" id="ARBA00022989"/>
    </source>
</evidence>
<keyword evidence="4 13" id="KW-0645">Protease</keyword>
<keyword evidence="7 13" id="KW-0732">Signal</keyword>
<keyword evidence="15" id="KW-1185">Reference proteome</keyword>
<dbReference type="PANTHER" id="PTHR31120:SF6">
    <property type="entry name" value="METALLOPROTEASE TIKI HOMOLOG"/>
    <property type="match status" value="1"/>
</dbReference>
<dbReference type="GO" id="GO:0046872">
    <property type="term" value="F:metal ion binding"/>
    <property type="evidence" value="ECO:0007669"/>
    <property type="project" value="UniProtKB-UniRule"/>
</dbReference>
<dbReference type="GO" id="GO:0016055">
    <property type="term" value="P:Wnt signaling pathway"/>
    <property type="evidence" value="ECO:0007669"/>
    <property type="project" value="UniProtKB-KW"/>
</dbReference>
<organism evidence="14 15">
    <name type="scientific">Euroglyphus maynei</name>
    <name type="common">Mayne's house dust mite</name>
    <dbReference type="NCBI Taxonomy" id="6958"/>
    <lineage>
        <taxon>Eukaryota</taxon>
        <taxon>Metazoa</taxon>
        <taxon>Ecdysozoa</taxon>
        <taxon>Arthropoda</taxon>
        <taxon>Chelicerata</taxon>
        <taxon>Arachnida</taxon>
        <taxon>Acari</taxon>
        <taxon>Acariformes</taxon>
        <taxon>Sarcoptiformes</taxon>
        <taxon>Astigmata</taxon>
        <taxon>Psoroptidia</taxon>
        <taxon>Analgoidea</taxon>
        <taxon>Pyroglyphidae</taxon>
        <taxon>Pyroglyphinae</taxon>
        <taxon>Euroglyphus</taxon>
    </lineage>
</organism>
<protein>
    <recommendedName>
        <fullName evidence="13">Metalloprotease TIKI homolog</fullName>
        <ecNumber evidence="13">3.4.-.-</ecNumber>
    </recommendedName>
</protein>
<evidence type="ECO:0000256" key="11">
    <source>
        <dbReference type="ARBA" id="ARBA00023136"/>
    </source>
</evidence>
<comment type="cofactor">
    <cofactor evidence="13">
        <name>Mn(2+)</name>
        <dbReference type="ChEBI" id="CHEBI:29035"/>
    </cofactor>
    <cofactor evidence="13">
        <name>Co(2+)</name>
        <dbReference type="ChEBI" id="CHEBI:48828"/>
    </cofactor>
    <text evidence="13">Divalent metal cations. Mn(2+) or Co(2+).</text>
</comment>
<evidence type="ECO:0000256" key="12">
    <source>
        <dbReference type="ARBA" id="ARBA00023180"/>
    </source>
</evidence>
<evidence type="ECO:0000256" key="10">
    <source>
        <dbReference type="ARBA" id="ARBA00023049"/>
    </source>
</evidence>
<proteinExistence type="inferred from homology"/>
<evidence type="ECO:0000256" key="4">
    <source>
        <dbReference type="ARBA" id="ARBA00022670"/>
    </source>
</evidence>
<reference evidence="14 15" key="1">
    <citation type="submission" date="2017-03" db="EMBL/GenBank/DDBJ databases">
        <title>Genome Survey of Euroglyphus maynei.</title>
        <authorList>
            <person name="Arlian L.G."/>
            <person name="Morgan M.S."/>
            <person name="Rider S.D."/>
        </authorList>
    </citation>
    <scope>NUCLEOTIDE SEQUENCE [LARGE SCALE GENOMIC DNA]</scope>
    <source>
        <strain evidence="14">Arlian Lab</strain>
        <tissue evidence="14">Whole body</tissue>
    </source>
</reference>